<dbReference type="Pfam" id="PF06569">
    <property type="entry name" value="DUF1128"/>
    <property type="match status" value="1"/>
</dbReference>
<comment type="caution">
    <text evidence="1">The sequence shown here is derived from an EMBL/GenBank/DDBJ whole genome shotgun (WGS) entry which is preliminary data.</text>
</comment>
<keyword evidence="2" id="KW-1185">Reference proteome</keyword>
<accession>A0A2W1L3T0</accession>
<dbReference type="EMBL" id="QKRB01000051">
    <property type="protein sequence ID" value="PZD94668.1"/>
    <property type="molecule type" value="Genomic_DNA"/>
</dbReference>
<evidence type="ECO:0000313" key="1">
    <source>
        <dbReference type="EMBL" id="PZD94668.1"/>
    </source>
</evidence>
<organism evidence="1 2">
    <name type="scientific">Paenibacillus sambharensis</name>
    <dbReference type="NCBI Taxonomy" id="1803190"/>
    <lineage>
        <taxon>Bacteria</taxon>
        <taxon>Bacillati</taxon>
        <taxon>Bacillota</taxon>
        <taxon>Bacilli</taxon>
        <taxon>Bacillales</taxon>
        <taxon>Paenibacillaceae</taxon>
        <taxon>Paenibacillus</taxon>
    </lineage>
</organism>
<evidence type="ECO:0000313" key="2">
    <source>
        <dbReference type="Proteomes" id="UP000249522"/>
    </source>
</evidence>
<reference evidence="1 2" key="1">
    <citation type="submission" date="2018-06" db="EMBL/GenBank/DDBJ databases">
        <title>Paenibacillus imtechensis sp. nov.</title>
        <authorList>
            <person name="Pinnaka A.K."/>
            <person name="Singh H."/>
            <person name="Kaur M."/>
        </authorList>
    </citation>
    <scope>NUCLEOTIDE SEQUENCE [LARGE SCALE GENOMIC DNA]</scope>
    <source>
        <strain evidence="1 2">SMB1</strain>
    </source>
</reference>
<dbReference type="OrthoDB" id="2361695at2"/>
<name>A0A2W1L3T0_9BACL</name>
<dbReference type="InterPro" id="IPR009507">
    <property type="entry name" value="UPF0435"/>
</dbReference>
<sequence>MPDLSQPSQENVKYMIEVIKNKLRMASGAAMQASNFSLDHYEDIKDLYEVVASKDKFSISEVEALVSELGKLRSSSPS</sequence>
<proteinExistence type="predicted"/>
<dbReference type="Proteomes" id="UP000249522">
    <property type="component" value="Unassembled WGS sequence"/>
</dbReference>
<dbReference type="AlphaFoldDB" id="A0A2W1L3T0"/>
<dbReference type="RefSeq" id="WP_111147889.1">
    <property type="nucleotide sequence ID" value="NZ_QKRB01000051.1"/>
</dbReference>
<gene>
    <name evidence="1" type="ORF">DNH61_17095</name>
</gene>
<protein>
    <submittedName>
        <fullName evidence="1">DUF1128 domain-containing protein</fullName>
    </submittedName>
</protein>